<evidence type="ECO:0000259" key="1">
    <source>
        <dbReference type="Pfam" id="PF12697"/>
    </source>
</evidence>
<name>A0A5N6E4W3_ASPPA</name>
<reference evidence="2 3" key="1">
    <citation type="submission" date="2019-04" db="EMBL/GenBank/DDBJ databases">
        <title>Fungal friends and foes A comparative genomics study of 23 Aspergillus species from section Flavi.</title>
        <authorList>
            <consortium name="DOE Joint Genome Institute"/>
            <person name="Kjaerbolling I."/>
            <person name="Vesth T.C."/>
            <person name="Frisvad J.C."/>
            <person name="Nybo J.L."/>
            <person name="Theobald S."/>
            <person name="Kildgaard S."/>
            <person name="Petersen T.I."/>
            <person name="Kuo A."/>
            <person name="Sato A."/>
            <person name="Lyhne E.K."/>
            <person name="Kogle M.E."/>
            <person name="Wiebenga A."/>
            <person name="Kun R.S."/>
            <person name="Lubbers R.J."/>
            <person name="Makela M.R."/>
            <person name="Barry K."/>
            <person name="Chovatia M."/>
            <person name="Clum A."/>
            <person name="Daum C."/>
            <person name="Haridas S."/>
            <person name="He G."/>
            <person name="LaButti K."/>
            <person name="Lipzen A."/>
            <person name="Mondo S."/>
            <person name="Pangilinan J."/>
            <person name="Riley R."/>
            <person name="Salamov A."/>
            <person name="Simmons B.A."/>
            <person name="Magnuson J.K."/>
            <person name="Henrissat B."/>
            <person name="Mortensen U.H."/>
            <person name="Larsen T.O."/>
            <person name="De vries R.P."/>
            <person name="Grigoriev I.V."/>
            <person name="Machida M."/>
            <person name="Baker S.E."/>
            <person name="Andersen M.R."/>
        </authorList>
    </citation>
    <scope>NUCLEOTIDE SEQUENCE [LARGE SCALE GENOMIC DNA]</scope>
    <source>
        <strain evidence="2 3">CBS 117618</strain>
    </source>
</reference>
<organism evidence="2 3">
    <name type="scientific">Aspergillus parasiticus</name>
    <dbReference type="NCBI Taxonomy" id="5067"/>
    <lineage>
        <taxon>Eukaryota</taxon>
        <taxon>Fungi</taxon>
        <taxon>Dikarya</taxon>
        <taxon>Ascomycota</taxon>
        <taxon>Pezizomycotina</taxon>
        <taxon>Eurotiomycetes</taxon>
        <taxon>Eurotiomycetidae</taxon>
        <taxon>Eurotiales</taxon>
        <taxon>Aspergillaceae</taxon>
        <taxon>Aspergillus</taxon>
        <taxon>Aspergillus subgen. Circumdati</taxon>
    </lineage>
</organism>
<accession>A0A5N6E4W3</accession>
<sequence>MAPERPNIVLVQGSFQTPLVYDDLLTRLQDLGYFVVLSPLPSCSDVDHDDFPTRTLADDALAITKVVEQLVEDGKTVVLVMHSYGGIVGSEAIPESLSYRARQTRGQEGGVIHLFYYTAFLLGKGKSVLETFGESPNNDVRADGRFFIRNGASTLYSDLPDAEVKLWESRLIAQSYRVQTTPVTRAAYEYTPSTYLVCDNDQAVPQQFQRAFARMAKAQVESCNTGHSPMLNQPGMLVQKIMIAVEWAATVVVPK</sequence>
<dbReference type="InterPro" id="IPR029058">
    <property type="entry name" value="AB_hydrolase_fold"/>
</dbReference>
<dbReference type="PANTHER" id="PTHR37017:SF11">
    <property type="entry name" value="ESTERASE_LIPASE_THIOESTERASE DOMAIN-CONTAINING PROTEIN"/>
    <property type="match status" value="1"/>
</dbReference>
<keyword evidence="2" id="KW-0378">Hydrolase</keyword>
<evidence type="ECO:0000313" key="2">
    <source>
        <dbReference type="EMBL" id="KAB8211914.1"/>
    </source>
</evidence>
<evidence type="ECO:0000313" key="3">
    <source>
        <dbReference type="Proteomes" id="UP000326532"/>
    </source>
</evidence>
<dbReference type="Proteomes" id="UP000326532">
    <property type="component" value="Unassembled WGS sequence"/>
</dbReference>
<dbReference type="InterPro" id="IPR052897">
    <property type="entry name" value="Sec-Metab_Biosynth_Hydrolase"/>
</dbReference>
<keyword evidence="3" id="KW-1185">Reference proteome</keyword>
<proteinExistence type="predicted"/>
<feature type="domain" description="AB hydrolase-1" evidence="1">
    <location>
        <begin position="8"/>
        <end position="235"/>
    </location>
</feature>
<dbReference type="Gene3D" id="3.40.50.1820">
    <property type="entry name" value="alpha/beta hydrolase"/>
    <property type="match status" value="1"/>
</dbReference>
<dbReference type="OMA" id="DGRFRIM"/>
<protein>
    <submittedName>
        <fullName evidence="2">Alpha/beta-hydrolase</fullName>
    </submittedName>
</protein>
<dbReference type="InterPro" id="IPR000073">
    <property type="entry name" value="AB_hydrolase_1"/>
</dbReference>
<dbReference type="AlphaFoldDB" id="A0A5N6E4W3"/>
<dbReference type="EMBL" id="ML734937">
    <property type="protein sequence ID" value="KAB8211914.1"/>
    <property type="molecule type" value="Genomic_DNA"/>
</dbReference>
<dbReference type="PANTHER" id="PTHR37017">
    <property type="entry name" value="AB HYDROLASE-1 DOMAIN-CONTAINING PROTEIN-RELATED"/>
    <property type="match status" value="1"/>
</dbReference>
<dbReference type="Pfam" id="PF12697">
    <property type="entry name" value="Abhydrolase_6"/>
    <property type="match status" value="1"/>
</dbReference>
<dbReference type="GO" id="GO:0016787">
    <property type="term" value="F:hydrolase activity"/>
    <property type="evidence" value="ECO:0007669"/>
    <property type="project" value="UniProtKB-KW"/>
</dbReference>
<dbReference type="SUPFAM" id="SSF53474">
    <property type="entry name" value="alpha/beta-Hydrolases"/>
    <property type="match status" value="1"/>
</dbReference>
<dbReference type="VEuPathDB" id="FungiDB:BDV34DRAFT_219131"/>
<gene>
    <name evidence="2" type="ORF">BDV34DRAFT_219131</name>
</gene>